<dbReference type="AlphaFoldDB" id="A0AAN5I6Z9"/>
<evidence type="ECO:0000313" key="2">
    <source>
        <dbReference type="EMBL" id="GMR52771.1"/>
    </source>
</evidence>
<sequence length="234" mass="25887">GMLARLSHRHSEEVFDEENELLSPVFSPSLQHLQQPGRRCSSSGQRRDSASKQHLVFVPPPARVSPPSSLSSPTGARHRWTESRRGGVSCSSCRRTHRLGSTAEGGLQQQRRSPEMLQLRGSATSEKVSSSGNVGSPKQLLSLSSSFQSSQPRRLSAHALKEKETLALRSPPLVKPIDNWCVYCYQVVCSLYEVGGMAPPRVDEGGEWSGHVMIRGGHYECHRLRDCYRNPQCA</sequence>
<comment type="caution">
    <text evidence="2">The sequence shown here is derived from an EMBL/GenBank/DDBJ whole genome shotgun (WGS) entry which is preliminary data.</text>
</comment>
<gene>
    <name evidence="2" type="ORF">PMAYCL1PPCAC_22966</name>
</gene>
<organism evidence="2 3">
    <name type="scientific">Pristionchus mayeri</name>
    <dbReference type="NCBI Taxonomy" id="1317129"/>
    <lineage>
        <taxon>Eukaryota</taxon>
        <taxon>Metazoa</taxon>
        <taxon>Ecdysozoa</taxon>
        <taxon>Nematoda</taxon>
        <taxon>Chromadorea</taxon>
        <taxon>Rhabditida</taxon>
        <taxon>Rhabditina</taxon>
        <taxon>Diplogasteromorpha</taxon>
        <taxon>Diplogasteroidea</taxon>
        <taxon>Neodiplogasteridae</taxon>
        <taxon>Pristionchus</taxon>
    </lineage>
</organism>
<keyword evidence="3" id="KW-1185">Reference proteome</keyword>
<evidence type="ECO:0000313" key="3">
    <source>
        <dbReference type="Proteomes" id="UP001328107"/>
    </source>
</evidence>
<name>A0AAN5I6Z9_9BILA</name>
<reference evidence="3" key="1">
    <citation type="submission" date="2022-10" db="EMBL/GenBank/DDBJ databases">
        <title>Genome assembly of Pristionchus species.</title>
        <authorList>
            <person name="Yoshida K."/>
            <person name="Sommer R.J."/>
        </authorList>
    </citation>
    <scope>NUCLEOTIDE SEQUENCE [LARGE SCALE GENOMIC DNA]</scope>
    <source>
        <strain evidence="3">RS5460</strain>
    </source>
</reference>
<feature type="compositionally biased region" description="Polar residues" evidence="1">
    <location>
        <begin position="121"/>
        <end position="134"/>
    </location>
</feature>
<feature type="compositionally biased region" description="Polar residues" evidence="1">
    <location>
        <begin position="30"/>
        <end position="44"/>
    </location>
</feature>
<protein>
    <submittedName>
        <fullName evidence="2">Uncharacterized protein</fullName>
    </submittedName>
</protein>
<feature type="compositionally biased region" description="Low complexity" evidence="1">
    <location>
        <begin position="136"/>
        <end position="147"/>
    </location>
</feature>
<dbReference type="EMBL" id="BTRK01000005">
    <property type="protein sequence ID" value="GMR52771.1"/>
    <property type="molecule type" value="Genomic_DNA"/>
</dbReference>
<evidence type="ECO:0000256" key="1">
    <source>
        <dbReference type="SAM" id="MobiDB-lite"/>
    </source>
</evidence>
<dbReference type="Proteomes" id="UP001328107">
    <property type="component" value="Unassembled WGS sequence"/>
</dbReference>
<feature type="region of interest" description="Disordered" evidence="1">
    <location>
        <begin position="30"/>
        <end position="147"/>
    </location>
</feature>
<accession>A0AAN5I6Z9</accession>
<proteinExistence type="predicted"/>
<feature type="non-terminal residue" evidence="2">
    <location>
        <position position="1"/>
    </location>
</feature>